<accession>A0A4U5U9N2</accession>
<dbReference type="Proteomes" id="UP000298787">
    <property type="component" value="Chromosome 5"/>
</dbReference>
<evidence type="ECO:0000313" key="2">
    <source>
        <dbReference type="EMBL" id="TKS70608.1"/>
    </source>
</evidence>
<dbReference type="AlphaFoldDB" id="A0A4U5U9N2"/>
<gene>
    <name evidence="2" type="ORF">D9C73_005944</name>
</gene>
<organism evidence="2 3">
    <name type="scientific">Collichthys lucidus</name>
    <name type="common">Big head croaker</name>
    <name type="synonym">Sciaena lucida</name>
    <dbReference type="NCBI Taxonomy" id="240159"/>
    <lineage>
        <taxon>Eukaryota</taxon>
        <taxon>Metazoa</taxon>
        <taxon>Chordata</taxon>
        <taxon>Craniata</taxon>
        <taxon>Vertebrata</taxon>
        <taxon>Euteleostomi</taxon>
        <taxon>Actinopterygii</taxon>
        <taxon>Neopterygii</taxon>
        <taxon>Teleostei</taxon>
        <taxon>Neoteleostei</taxon>
        <taxon>Acanthomorphata</taxon>
        <taxon>Eupercaria</taxon>
        <taxon>Sciaenidae</taxon>
        <taxon>Collichthys</taxon>
    </lineage>
</organism>
<evidence type="ECO:0000256" key="1">
    <source>
        <dbReference type="SAM" id="MobiDB-lite"/>
    </source>
</evidence>
<name>A0A4U5U9N2_COLLU</name>
<proteinExistence type="predicted"/>
<protein>
    <submittedName>
        <fullName evidence="2">Uncharacterized protein</fullName>
    </submittedName>
</protein>
<dbReference type="EMBL" id="CM014082">
    <property type="protein sequence ID" value="TKS70608.1"/>
    <property type="molecule type" value="Genomic_DNA"/>
</dbReference>
<feature type="region of interest" description="Disordered" evidence="1">
    <location>
        <begin position="1"/>
        <end position="49"/>
    </location>
</feature>
<evidence type="ECO:0000313" key="3">
    <source>
        <dbReference type="Proteomes" id="UP000298787"/>
    </source>
</evidence>
<reference evidence="2 3" key="1">
    <citation type="submission" date="2019-01" db="EMBL/GenBank/DDBJ databases">
        <title>Genome Assembly of Collichthys lucidus.</title>
        <authorList>
            <person name="Cai M."/>
            <person name="Xiao S."/>
        </authorList>
    </citation>
    <scope>NUCLEOTIDE SEQUENCE [LARGE SCALE GENOMIC DNA]</scope>
    <source>
        <strain evidence="2">JT15FE1705JMU</strain>
        <tissue evidence="2">Muscle</tissue>
    </source>
</reference>
<sequence>MFRGLSSVGPDRVASPRAGTGPRTRRRQGSAAMSATHPTRLETRTKESNACQRVRWKLRGAMKVRAGARRLIAMITAPVIKLVEEHLSKLSTDFNQYFQDIDKKSESLDWVRDPFTTTESSNKLPARLQEQLLDVSSDRGLVAHKECIG</sequence>
<dbReference type="STRING" id="240159.A0A4U5U9N2"/>
<keyword evidence="3" id="KW-1185">Reference proteome</keyword>